<organism evidence="5 6">
    <name type="scientific">Candidatus Taylorbacteria bacterium RIFCSPHIGHO2_02_49_25</name>
    <dbReference type="NCBI Taxonomy" id="1802305"/>
    <lineage>
        <taxon>Bacteria</taxon>
        <taxon>Candidatus Tayloriibacteriota</taxon>
    </lineage>
</organism>
<dbReference type="GO" id="GO:0004222">
    <property type="term" value="F:metalloendopeptidase activity"/>
    <property type="evidence" value="ECO:0007669"/>
    <property type="project" value="InterPro"/>
</dbReference>
<dbReference type="SUPFAM" id="SSF63411">
    <property type="entry name" value="LuxS/MPP-like metallohydrolase"/>
    <property type="match status" value="2"/>
</dbReference>
<feature type="domain" description="Peptidase M16 C-terminal" evidence="4">
    <location>
        <begin position="169"/>
        <end position="342"/>
    </location>
</feature>
<evidence type="ECO:0008006" key="7">
    <source>
        <dbReference type="Google" id="ProtNLM"/>
    </source>
</evidence>
<dbReference type="InterPro" id="IPR011249">
    <property type="entry name" value="Metalloenz_LuxS/M16"/>
</dbReference>
<dbReference type="AlphaFoldDB" id="A0A1G2MHH3"/>
<dbReference type="EMBL" id="MHRJ01000025">
    <property type="protein sequence ID" value="OHA22452.1"/>
    <property type="molecule type" value="Genomic_DNA"/>
</dbReference>
<proteinExistence type="inferred from homology"/>
<dbReference type="InterPro" id="IPR001431">
    <property type="entry name" value="Pept_M16_Zn_BS"/>
</dbReference>
<dbReference type="PANTHER" id="PTHR11851">
    <property type="entry name" value="METALLOPROTEASE"/>
    <property type="match status" value="1"/>
</dbReference>
<name>A0A1G2MHH3_9BACT</name>
<dbReference type="GO" id="GO:0006508">
    <property type="term" value="P:proteolysis"/>
    <property type="evidence" value="ECO:0007669"/>
    <property type="project" value="InterPro"/>
</dbReference>
<protein>
    <recommendedName>
        <fullName evidence="7">Peptidase M16</fullName>
    </recommendedName>
</protein>
<evidence type="ECO:0000256" key="2">
    <source>
        <dbReference type="RuleBase" id="RU004447"/>
    </source>
</evidence>
<dbReference type="PANTHER" id="PTHR11851:SF49">
    <property type="entry name" value="MITOCHONDRIAL-PROCESSING PEPTIDASE SUBUNIT ALPHA"/>
    <property type="match status" value="1"/>
</dbReference>
<dbReference type="InterPro" id="IPR011765">
    <property type="entry name" value="Pept_M16_N"/>
</dbReference>
<dbReference type="InterPro" id="IPR050361">
    <property type="entry name" value="MPP/UQCRC_Complex"/>
</dbReference>
<evidence type="ECO:0000313" key="5">
    <source>
        <dbReference type="EMBL" id="OHA22452.1"/>
    </source>
</evidence>
<dbReference type="Gene3D" id="3.30.830.10">
    <property type="entry name" value="Metalloenzyme, LuxS/M16 peptidase-like"/>
    <property type="match status" value="2"/>
</dbReference>
<accession>A0A1G2MHH3</accession>
<evidence type="ECO:0000259" key="3">
    <source>
        <dbReference type="Pfam" id="PF00675"/>
    </source>
</evidence>
<dbReference type="PROSITE" id="PS00143">
    <property type="entry name" value="INSULINASE"/>
    <property type="match status" value="1"/>
</dbReference>
<dbReference type="Proteomes" id="UP000176493">
    <property type="component" value="Unassembled WGS sequence"/>
</dbReference>
<feature type="domain" description="Peptidase M16 N-terminal" evidence="3">
    <location>
        <begin position="21"/>
        <end position="161"/>
    </location>
</feature>
<evidence type="ECO:0000313" key="6">
    <source>
        <dbReference type="Proteomes" id="UP000176493"/>
    </source>
</evidence>
<dbReference type="Pfam" id="PF05193">
    <property type="entry name" value="Peptidase_M16_C"/>
    <property type="match status" value="1"/>
</dbReference>
<evidence type="ECO:0000259" key="4">
    <source>
        <dbReference type="Pfam" id="PF05193"/>
    </source>
</evidence>
<dbReference type="InterPro" id="IPR007863">
    <property type="entry name" value="Peptidase_M16_C"/>
</dbReference>
<reference evidence="5 6" key="1">
    <citation type="journal article" date="2016" name="Nat. Commun.">
        <title>Thousands of microbial genomes shed light on interconnected biogeochemical processes in an aquifer system.</title>
        <authorList>
            <person name="Anantharaman K."/>
            <person name="Brown C.T."/>
            <person name="Hug L.A."/>
            <person name="Sharon I."/>
            <person name="Castelle C.J."/>
            <person name="Probst A.J."/>
            <person name="Thomas B.C."/>
            <person name="Singh A."/>
            <person name="Wilkins M.J."/>
            <person name="Karaoz U."/>
            <person name="Brodie E.L."/>
            <person name="Williams K.H."/>
            <person name="Hubbard S.S."/>
            <person name="Banfield J.F."/>
        </authorList>
    </citation>
    <scope>NUCLEOTIDE SEQUENCE [LARGE SCALE GENOMIC DNA]</scope>
</reference>
<sequence length="422" mass="47290">MQFSKKVLPNGLRLITVPMKDNPTVTVLVLVEAGSKYETKKINGVSHFLEHLCFKGTTKRPRAADIVRELDGIGSQYNAFTAQEMTGYFAKSDRKHFSGILDVVSDIYLHSTFPEAELEKEKGVIVEEIRMYRDMPTRYIHDVLMGLLYGDQPAGWDVAGTEATVKRTTREDVVKYRKKHYVPEATCVVVAGNVDETEALSAVSRSFAHMPRGRKHPKTPVKEAQKRPCVSISHKETDQVHLALALRTCDLYSEDITGMRVVSAVLGGGMSSRLFQKMRDELGICYYVGAVHESFTDHGFLEITAGVPAARLSEAIAALVRELRFLKEKPVEEAELSRVKEYLIGNMHLGLESSDALAEFYGFQEVMKKPLLLPKEVGEKIRAVMSKDITRLTDAYFLDSGLNLALIGPIRDKEELEELLHL</sequence>
<gene>
    <name evidence="5" type="ORF">A2W52_00490</name>
</gene>
<evidence type="ECO:0000256" key="1">
    <source>
        <dbReference type="ARBA" id="ARBA00007261"/>
    </source>
</evidence>
<dbReference type="GO" id="GO:0046872">
    <property type="term" value="F:metal ion binding"/>
    <property type="evidence" value="ECO:0007669"/>
    <property type="project" value="InterPro"/>
</dbReference>
<comment type="caution">
    <text evidence="5">The sequence shown here is derived from an EMBL/GenBank/DDBJ whole genome shotgun (WGS) entry which is preliminary data.</text>
</comment>
<comment type="similarity">
    <text evidence="1 2">Belongs to the peptidase M16 family.</text>
</comment>
<dbReference type="Pfam" id="PF00675">
    <property type="entry name" value="Peptidase_M16"/>
    <property type="match status" value="1"/>
</dbReference>